<gene>
    <name evidence="8" type="ORF">EgrG_001021500</name>
</gene>
<dbReference type="PIRSF" id="PIRSF002419">
    <property type="entry name" value="Tetraspanin"/>
    <property type="match status" value="1"/>
</dbReference>
<evidence type="ECO:0000313" key="9">
    <source>
        <dbReference type="Proteomes" id="UP000492820"/>
    </source>
</evidence>
<evidence type="ECO:0000313" key="8">
    <source>
        <dbReference type="EMBL" id="CDS17459.1"/>
    </source>
</evidence>
<name>A0A068WCJ3_ECHGR</name>
<dbReference type="EMBL" id="LK028577">
    <property type="protein sequence ID" value="CDS17459.1"/>
    <property type="molecule type" value="Genomic_DNA"/>
</dbReference>
<dbReference type="InterPro" id="IPR018499">
    <property type="entry name" value="Tetraspanin/Peripherin"/>
</dbReference>
<reference evidence="8 9" key="1">
    <citation type="journal article" date="2013" name="Nature">
        <title>The genomes of four tapeworm species reveal adaptations to parasitism.</title>
        <authorList>
            <person name="Tsai I.J."/>
            <person name="Zarowiecki M."/>
            <person name="Holroyd N."/>
            <person name="Garciarrubio A."/>
            <person name="Sanchez-Flores A."/>
            <person name="Brooks K.L."/>
            <person name="Tracey A."/>
            <person name="Bobes R.J."/>
            <person name="Fragoso G."/>
            <person name="Sciutto E."/>
            <person name="Aslett M."/>
            <person name="Beasley H."/>
            <person name="Bennett H.M."/>
            <person name="Cai J."/>
            <person name="Camicia F."/>
            <person name="Clark R."/>
            <person name="Cucher M."/>
            <person name="De Silva N."/>
            <person name="Day T.A."/>
            <person name="Deplazes P."/>
            <person name="Estrada K."/>
            <person name="Fernandez C."/>
            <person name="Holland P.W."/>
            <person name="Hou J."/>
            <person name="Hu S."/>
            <person name="Huckvale T."/>
            <person name="Hung S.S."/>
            <person name="Kamenetzky L."/>
            <person name="Keane J.A."/>
            <person name="Kiss F."/>
            <person name="Koziol U."/>
            <person name="Lambert O."/>
            <person name="Liu K."/>
            <person name="Luo X."/>
            <person name="Luo Y."/>
            <person name="Macchiaroli N."/>
            <person name="Nichol S."/>
            <person name="Paps J."/>
            <person name="Parkinson J."/>
            <person name="Pouchkina-Stantcheva N."/>
            <person name="Riddiford N."/>
            <person name="Rosenzvit M."/>
            <person name="Salinas G."/>
            <person name="Wasmuth J.D."/>
            <person name="Zamanian M."/>
            <person name="Zheng Y."/>
            <person name="Cai X."/>
            <person name="Soberon X."/>
            <person name="Olson P.D."/>
            <person name="Laclette J.P."/>
            <person name="Brehm K."/>
            <person name="Berriman M."/>
            <person name="Garciarrubio A."/>
            <person name="Bobes R.J."/>
            <person name="Fragoso G."/>
            <person name="Sanchez-Flores A."/>
            <person name="Estrada K."/>
            <person name="Cevallos M.A."/>
            <person name="Morett E."/>
            <person name="Gonzalez V."/>
            <person name="Portillo T."/>
            <person name="Ochoa-Leyva A."/>
            <person name="Jose M.V."/>
            <person name="Sciutto E."/>
            <person name="Landa A."/>
            <person name="Jimenez L."/>
            <person name="Valdes V."/>
            <person name="Carrero J.C."/>
            <person name="Larralde C."/>
            <person name="Morales-Montor J."/>
            <person name="Limon-Lason J."/>
            <person name="Soberon X."/>
            <person name="Laclette J.P."/>
        </authorList>
    </citation>
    <scope>NUCLEOTIDE SEQUENCE [LARGE SCALE GENOMIC DNA]</scope>
</reference>
<evidence type="ECO:0000256" key="7">
    <source>
        <dbReference type="RuleBase" id="RU361218"/>
    </source>
</evidence>
<reference evidence="8" key="2">
    <citation type="submission" date="2014-06" db="EMBL/GenBank/DDBJ databases">
        <authorList>
            <person name="Aslett M."/>
        </authorList>
    </citation>
    <scope>NUCLEOTIDE SEQUENCE</scope>
</reference>
<organism evidence="8">
    <name type="scientific">Echinococcus granulosus</name>
    <name type="common">Hydatid tapeworm</name>
    <dbReference type="NCBI Taxonomy" id="6210"/>
    <lineage>
        <taxon>Eukaryota</taxon>
        <taxon>Metazoa</taxon>
        <taxon>Spiralia</taxon>
        <taxon>Lophotrochozoa</taxon>
        <taxon>Platyhelminthes</taxon>
        <taxon>Cestoda</taxon>
        <taxon>Eucestoda</taxon>
        <taxon>Cyclophyllidea</taxon>
        <taxon>Taeniidae</taxon>
        <taxon>Echinococcus</taxon>
        <taxon>Echinococcus granulosus group</taxon>
    </lineage>
</organism>
<dbReference type="PRINTS" id="PR00259">
    <property type="entry name" value="TMFOUR"/>
</dbReference>
<sequence>MAMPRSSGCFRFFFVIFNFFVFVAGGLLTGFGIYITVEAVQNGLIVAIYGLPLFTLVLGLAVLTVAFIGCFGACNLNGCLIKWYATLMMLLIVGEIICGALLFALKNQSSKLIERYFNNSIYKIESGIGDSHLRNSIRKIQNSLKCCGAYGPGDWRDPYEFCCRSGKICFRAPKLGCVQAAGKVLTENRLPLGITVMVLGIIEIGAVACAATLARRFRRVGPRTASVT</sequence>
<keyword evidence="4 7" id="KW-1133">Transmembrane helix</keyword>
<dbReference type="InterPro" id="IPR008952">
    <property type="entry name" value="Tetraspanin_EC2_sf"/>
</dbReference>
<evidence type="ECO:0000256" key="4">
    <source>
        <dbReference type="ARBA" id="ARBA00022989"/>
    </source>
</evidence>
<evidence type="ECO:0000256" key="2">
    <source>
        <dbReference type="ARBA" id="ARBA00006840"/>
    </source>
</evidence>
<dbReference type="Proteomes" id="UP000492820">
    <property type="component" value="Unassembled WGS sequence"/>
</dbReference>
<protein>
    <recommendedName>
        <fullName evidence="7">Tetraspanin</fullName>
    </recommendedName>
</protein>
<keyword evidence="3 7" id="KW-0812">Transmembrane</keyword>
<comment type="subcellular location">
    <subcellularLocation>
        <location evidence="1 7">Membrane</location>
        <topology evidence="1 7">Multi-pass membrane protein</topology>
    </subcellularLocation>
</comment>
<keyword evidence="5 7" id="KW-0472">Membrane</keyword>
<feature type="transmembrane region" description="Helical" evidence="7">
    <location>
        <begin position="83"/>
        <end position="105"/>
    </location>
</feature>
<accession>A0A068WCJ3</accession>
<dbReference type="InterPro" id="IPR000301">
    <property type="entry name" value="Tetraspanin_animals"/>
</dbReference>
<dbReference type="PANTHER" id="PTHR19282:SF515">
    <property type="entry name" value="TETRASPANIN"/>
    <property type="match status" value="1"/>
</dbReference>
<dbReference type="GO" id="GO:0005886">
    <property type="term" value="C:plasma membrane"/>
    <property type="evidence" value="ECO:0007669"/>
    <property type="project" value="TreeGrafter"/>
</dbReference>
<evidence type="ECO:0000256" key="6">
    <source>
        <dbReference type="PIRSR" id="PIRSR002419-1"/>
    </source>
</evidence>
<evidence type="ECO:0000256" key="5">
    <source>
        <dbReference type="ARBA" id="ARBA00023136"/>
    </source>
</evidence>
<dbReference type="AlphaFoldDB" id="A0A068WCJ3"/>
<dbReference type="WBParaSite" id="EgrG_001021500">
    <property type="protein sequence ID" value="EgrG_001021500"/>
    <property type="gene ID" value="EgrG_001021500"/>
</dbReference>
<evidence type="ECO:0000256" key="3">
    <source>
        <dbReference type="ARBA" id="ARBA00022692"/>
    </source>
</evidence>
<reference evidence="10" key="3">
    <citation type="submission" date="2020-10" db="UniProtKB">
        <authorList>
            <consortium name="WormBaseParasite"/>
        </authorList>
    </citation>
    <scope>IDENTIFICATION</scope>
</reference>
<feature type="transmembrane region" description="Helical" evidence="7">
    <location>
        <begin position="47"/>
        <end position="71"/>
    </location>
</feature>
<comment type="similarity">
    <text evidence="2 7">Belongs to the tetraspanin (TM4SF) family.</text>
</comment>
<dbReference type="SUPFAM" id="SSF48652">
    <property type="entry name" value="Tetraspanin"/>
    <property type="match status" value="1"/>
</dbReference>
<evidence type="ECO:0000313" key="10">
    <source>
        <dbReference type="WBParaSite" id="EgrG_001021500"/>
    </source>
</evidence>
<feature type="disulfide bond" evidence="6">
    <location>
        <begin position="146"/>
        <end position="177"/>
    </location>
</feature>
<proteinExistence type="inferred from homology"/>
<dbReference type="Pfam" id="PF00335">
    <property type="entry name" value="Tetraspanin"/>
    <property type="match status" value="1"/>
</dbReference>
<dbReference type="Gene3D" id="1.10.1450.10">
    <property type="entry name" value="Tetraspanin"/>
    <property type="match status" value="1"/>
</dbReference>
<feature type="disulfide bond" evidence="6">
    <location>
        <begin position="147"/>
        <end position="163"/>
    </location>
</feature>
<feature type="transmembrane region" description="Helical" evidence="7">
    <location>
        <begin position="192"/>
        <end position="214"/>
    </location>
</feature>
<evidence type="ECO:0000256" key="1">
    <source>
        <dbReference type="ARBA" id="ARBA00004141"/>
    </source>
</evidence>
<feature type="transmembrane region" description="Helical" evidence="7">
    <location>
        <begin position="12"/>
        <end position="35"/>
    </location>
</feature>
<dbReference type="PANTHER" id="PTHR19282">
    <property type="entry name" value="TETRASPANIN"/>
    <property type="match status" value="1"/>
</dbReference>
<keyword evidence="6" id="KW-1015">Disulfide bond</keyword>
<dbReference type="OrthoDB" id="10033535at2759"/>